<protein>
    <submittedName>
        <fullName evidence="3">Putative secreted protein (Por secretion system target)</fullName>
    </submittedName>
</protein>
<evidence type="ECO:0000256" key="1">
    <source>
        <dbReference type="SAM" id="SignalP"/>
    </source>
</evidence>
<dbReference type="Gene3D" id="2.60.40.10">
    <property type="entry name" value="Immunoglobulins"/>
    <property type="match status" value="3"/>
</dbReference>
<feature type="chain" id="PRO_5016423471" evidence="1">
    <location>
        <begin position="29"/>
        <end position="850"/>
    </location>
</feature>
<dbReference type="InterPro" id="IPR013783">
    <property type="entry name" value="Ig-like_fold"/>
</dbReference>
<sequence length="850" mass="90874">MNTFTNLKRQYFYLLLLLTTLLYGTAMAQTSCSINAGGNAIVCGSTTTLTGATVGERTGNPTWTFVSGPVTPTIVSPNTFVTDITGMTTDGDYVFEISQTCVGGEVVSSQVTITAHPRPASFTAGPDITNVCATVGSTNLGGVIPPGYTGVWTAVNIYSKQRYNTTVSTNSTFSDPTIADPVFSLIKKADHDIDPAYYVTLKITSNDGVCSYEDSKVVRFIPNPMIEPRLNTSHCVSTPVGANSYYVFFGSTGPRFVTLENETAGNPAYGTTVTLTTISQPAGGNISLKGTGEDRIYFDGIDVTGPYSFTLTVSNACGTYTTPPITYDVSGFTPLPVNFALAAHPDQLVIYTGSNTGGEFHSSAKIGSTAPESFYFEIDPQEPSSTVSNVHQSGMIPPGGATSVSVLGAGTYQREAVVTPPAGGWQVGTYEFSVETSHNGTSCIRPQRYYIHVSDGNRPDVTVDDLSICYPGTGAISATVPLPAVYQGVVNSSYFQDFVGRYDFTLISSPAGAATPTYSTNNLRSLTSTSTVIGNFNKAGDYRFRITAVPLNSNVGPYLELEYADSGTSLTSEFTITVENLINANAGSDQSILCPESVSLIGNSPGVGTGQWTVSSAPSGATPVFANSNSNSTTVSGLSEEGNYEFAWQITTPEGGCTSSDIVQVTRTCALPVRLISFEAKNNGENASILEWSTASEQNSKGFSVERSTDAKHWETIAFVSSVDERGNSFVQTNYEYTDKRPYSGMNYYRLKQVDFDDSYAYSRVSSVEIQSALEVKVFPNPANDRVSISGLYGDEQIVISNAAGQKLKTLQVDNDEMTLDLRSLGEGIYVLQVRSQNHIHFAKKILIAK</sequence>
<evidence type="ECO:0000313" key="3">
    <source>
        <dbReference type="EMBL" id="PWJ56902.1"/>
    </source>
</evidence>
<evidence type="ECO:0000313" key="4">
    <source>
        <dbReference type="Proteomes" id="UP000245880"/>
    </source>
</evidence>
<dbReference type="AlphaFoldDB" id="A0A316AGX6"/>
<keyword evidence="1" id="KW-0732">Signal</keyword>
<gene>
    <name evidence="3" type="ORF">CLV98_10911</name>
</gene>
<accession>A0A316AGX6</accession>
<feature type="signal peptide" evidence="1">
    <location>
        <begin position="1"/>
        <end position="28"/>
    </location>
</feature>
<comment type="caution">
    <text evidence="3">The sequence shown here is derived from an EMBL/GenBank/DDBJ whole genome shotgun (WGS) entry which is preliminary data.</text>
</comment>
<organism evidence="3 4">
    <name type="scientific">Dyadobacter jejuensis</name>
    <dbReference type="NCBI Taxonomy" id="1082580"/>
    <lineage>
        <taxon>Bacteria</taxon>
        <taxon>Pseudomonadati</taxon>
        <taxon>Bacteroidota</taxon>
        <taxon>Cytophagia</taxon>
        <taxon>Cytophagales</taxon>
        <taxon>Spirosomataceae</taxon>
        <taxon>Dyadobacter</taxon>
    </lineage>
</organism>
<dbReference type="InterPro" id="IPR026444">
    <property type="entry name" value="Secre_tail"/>
</dbReference>
<proteinExistence type="predicted"/>
<feature type="domain" description="Secretion system C-terminal sorting" evidence="2">
    <location>
        <begin position="778"/>
        <end position="848"/>
    </location>
</feature>
<keyword evidence="4" id="KW-1185">Reference proteome</keyword>
<evidence type="ECO:0000259" key="2">
    <source>
        <dbReference type="Pfam" id="PF18962"/>
    </source>
</evidence>
<dbReference type="NCBIfam" id="TIGR04183">
    <property type="entry name" value="Por_Secre_tail"/>
    <property type="match status" value="1"/>
</dbReference>
<dbReference type="Proteomes" id="UP000245880">
    <property type="component" value="Unassembled WGS sequence"/>
</dbReference>
<dbReference type="Pfam" id="PF18962">
    <property type="entry name" value="Por_Secre_tail"/>
    <property type="match status" value="1"/>
</dbReference>
<dbReference type="EMBL" id="QGDT01000009">
    <property type="protein sequence ID" value="PWJ56902.1"/>
    <property type="molecule type" value="Genomic_DNA"/>
</dbReference>
<dbReference type="RefSeq" id="WP_109675700.1">
    <property type="nucleotide sequence ID" value="NZ_QGDT01000009.1"/>
</dbReference>
<name>A0A316AGX6_9BACT</name>
<dbReference type="OrthoDB" id="1236981at2"/>
<reference evidence="3 4" key="1">
    <citation type="submission" date="2018-03" db="EMBL/GenBank/DDBJ databases">
        <title>Genomic Encyclopedia of Archaeal and Bacterial Type Strains, Phase II (KMG-II): from individual species to whole genera.</title>
        <authorList>
            <person name="Goeker M."/>
        </authorList>
    </citation>
    <scope>NUCLEOTIDE SEQUENCE [LARGE SCALE GENOMIC DNA]</scope>
    <source>
        <strain evidence="3 4">DSM 100346</strain>
    </source>
</reference>